<proteinExistence type="predicted"/>
<evidence type="ECO:0000256" key="3">
    <source>
        <dbReference type="ARBA" id="ARBA00023136"/>
    </source>
</evidence>
<keyword evidence="3 4" id="KW-0472">Membrane</keyword>
<feature type="domain" description="Major facilitator superfamily (MFS) profile" evidence="5">
    <location>
        <begin position="1"/>
        <end position="390"/>
    </location>
</feature>
<evidence type="ECO:0000259" key="5">
    <source>
        <dbReference type="PROSITE" id="PS50850"/>
    </source>
</evidence>
<feature type="transmembrane region" description="Helical" evidence="4">
    <location>
        <begin position="38"/>
        <end position="60"/>
    </location>
</feature>
<dbReference type="InterPro" id="IPR011701">
    <property type="entry name" value="MFS"/>
</dbReference>
<feature type="transmembrane region" description="Helical" evidence="4">
    <location>
        <begin position="247"/>
        <end position="269"/>
    </location>
</feature>
<dbReference type="PROSITE" id="PS50850">
    <property type="entry name" value="MFS"/>
    <property type="match status" value="1"/>
</dbReference>
<feature type="transmembrane region" description="Helical" evidence="4">
    <location>
        <begin position="93"/>
        <end position="113"/>
    </location>
</feature>
<dbReference type="InterPro" id="IPR036259">
    <property type="entry name" value="MFS_trans_sf"/>
</dbReference>
<dbReference type="AlphaFoldDB" id="I7ZFS7"/>
<dbReference type="GO" id="GO:0022857">
    <property type="term" value="F:transmembrane transporter activity"/>
    <property type="evidence" value="ECO:0007669"/>
    <property type="project" value="InterPro"/>
</dbReference>
<evidence type="ECO:0000256" key="4">
    <source>
        <dbReference type="SAM" id="Phobius"/>
    </source>
</evidence>
<evidence type="ECO:0000256" key="1">
    <source>
        <dbReference type="ARBA" id="ARBA00022692"/>
    </source>
</evidence>
<sequence>MLGVAALISLVNTGFPYFGASLLNTAMAQQLGFERSLLGLGFTVMLLIQGLCGPLIMLAMQRLGIRATITIGSLILCIGATLMATVIDSAIGYIVAFGLVVGIGVGASTYIPTQTLIAHWFDRHRALAFSIVMIAGGFGGVLAPALLSRMLETGDGDWRAGWKLIAATVFVIALIAWLLLRDRRSSQGEASAADAAVAAQWTTARLLRTPLIWTIVLGELAVGMPIMSFFAHGISHLRSLGHEPAQASIAVGLLAATGALGQLAAGLLGDRVDPRYVWCAALLGVTAGLSLMLRADSVASIYGFGLLLGCGYGAGLICKSAMIGRYLGPAVFGKVMGTMAPASIGLTALSPYLVGLSYDRSGSYVYGFGALALLALVAAVAQLFARPAIAPVAGATPA</sequence>
<feature type="transmembrane region" description="Helical" evidence="4">
    <location>
        <begin position="67"/>
        <end position="87"/>
    </location>
</feature>
<feature type="transmembrane region" description="Helical" evidence="4">
    <location>
        <begin position="276"/>
        <end position="293"/>
    </location>
</feature>
<feature type="transmembrane region" description="Helical" evidence="4">
    <location>
        <begin position="125"/>
        <end position="148"/>
    </location>
</feature>
<dbReference type="Gene3D" id="1.20.1250.20">
    <property type="entry name" value="MFS general substrate transporter like domains"/>
    <property type="match status" value="2"/>
</dbReference>
<protein>
    <recommendedName>
        <fullName evidence="5">Major facilitator superfamily (MFS) profile domain-containing protein</fullName>
    </recommendedName>
</protein>
<dbReference type="STRING" id="1172194.WQQ_09010"/>
<dbReference type="SUPFAM" id="SSF103473">
    <property type="entry name" value="MFS general substrate transporter"/>
    <property type="match status" value="1"/>
</dbReference>
<name>I7ZFS7_9GAMM</name>
<organism evidence="6 7">
    <name type="scientific">Hydrocarboniphaga effusa AP103</name>
    <dbReference type="NCBI Taxonomy" id="1172194"/>
    <lineage>
        <taxon>Bacteria</taxon>
        <taxon>Pseudomonadati</taxon>
        <taxon>Pseudomonadota</taxon>
        <taxon>Gammaproteobacteria</taxon>
        <taxon>Nevskiales</taxon>
        <taxon>Nevskiaceae</taxon>
        <taxon>Hydrocarboniphaga</taxon>
    </lineage>
</organism>
<evidence type="ECO:0000313" key="7">
    <source>
        <dbReference type="Proteomes" id="UP000003704"/>
    </source>
</evidence>
<feature type="transmembrane region" description="Helical" evidence="4">
    <location>
        <begin position="364"/>
        <end position="385"/>
    </location>
</feature>
<feature type="transmembrane region" description="Helical" evidence="4">
    <location>
        <begin position="299"/>
        <end position="318"/>
    </location>
</feature>
<dbReference type="InterPro" id="IPR050327">
    <property type="entry name" value="Proton-linked_MCT"/>
</dbReference>
<evidence type="ECO:0000256" key="2">
    <source>
        <dbReference type="ARBA" id="ARBA00022989"/>
    </source>
</evidence>
<keyword evidence="7" id="KW-1185">Reference proteome</keyword>
<feature type="transmembrane region" description="Helical" evidence="4">
    <location>
        <begin position="211"/>
        <end position="235"/>
    </location>
</feature>
<accession>I7ZFS7</accession>
<keyword evidence="1 4" id="KW-0812">Transmembrane</keyword>
<keyword evidence="2 4" id="KW-1133">Transmembrane helix</keyword>
<feature type="transmembrane region" description="Helical" evidence="4">
    <location>
        <begin position="160"/>
        <end position="180"/>
    </location>
</feature>
<comment type="caution">
    <text evidence="6">The sequence shown here is derived from an EMBL/GenBank/DDBJ whole genome shotgun (WGS) entry which is preliminary data.</text>
</comment>
<dbReference type="EMBL" id="AKGD01000001">
    <property type="protein sequence ID" value="EIT70764.1"/>
    <property type="molecule type" value="Genomic_DNA"/>
</dbReference>
<dbReference type="Proteomes" id="UP000003704">
    <property type="component" value="Unassembled WGS sequence"/>
</dbReference>
<gene>
    <name evidence="6" type="ORF">WQQ_09010</name>
</gene>
<evidence type="ECO:0000313" key="6">
    <source>
        <dbReference type="EMBL" id="EIT70764.1"/>
    </source>
</evidence>
<dbReference type="PANTHER" id="PTHR11360">
    <property type="entry name" value="MONOCARBOXYLATE TRANSPORTER"/>
    <property type="match status" value="1"/>
</dbReference>
<feature type="transmembrane region" description="Helical" evidence="4">
    <location>
        <begin position="339"/>
        <end position="358"/>
    </location>
</feature>
<reference evidence="6 7" key="1">
    <citation type="journal article" date="2012" name="J. Bacteriol.">
        <title>Genome Sequence of n-Alkane-Degrading Hydrocarboniphaga effusa Strain AP103T (ATCC BAA-332T).</title>
        <authorList>
            <person name="Chang H.K."/>
            <person name="Zylstra G.J."/>
            <person name="Chae J.C."/>
        </authorList>
    </citation>
    <scope>NUCLEOTIDE SEQUENCE [LARGE SCALE GENOMIC DNA]</scope>
    <source>
        <strain evidence="6 7">AP103</strain>
    </source>
</reference>
<dbReference type="InterPro" id="IPR020846">
    <property type="entry name" value="MFS_dom"/>
</dbReference>
<dbReference type="PANTHER" id="PTHR11360:SF290">
    <property type="entry name" value="MONOCARBOXYLATE MFS PERMEASE"/>
    <property type="match status" value="1"/>
</dbReference>
<dbReference type="Pfam" id="PF07690">
    <property type="entry name" value="MFS_1"/>
    <property type="match status" value="2"/>
</dbReference>